<dbReference type="PRINTS" id="PR02008">
    <property type="entry name" value="RCMTFAMILY"/>
</dbReference>
<dbReference type="InterPro" id="IPR035926">
    <property type="entry name" value="NusB-like_sf"/>
</dbReference>
<evidence type="ECO:0000256" key="5">
    <source>
        <dbReference type="PROSITE-ProRule" id="PRU01023"/>
    </source>
</evidence>
<keyword evidence="6" id="KW-0175">Coiled coil</keyword>
<dbReference type="InterPro" id="IPR029063">
    <property type="entry name" value="SAM-dependent_MTases_sf"/>
</dbReference>
<dbReference type="InterPro" id="IPR049560">
    <property type="entry name" value="MeTrfase_RsmB-F_NOP2_cat"/>
</dbReference>
<dbReference type="Pfam" id="PF01189">
    <property type="entry name" value="Methyltr_RsmB-F"/>
    <property type="match status" value="1"/>
</dbReference>
<dbReference type="PROSITE" id="PS51686">
    <property type="entry name" value="SAM_MT_RSMB_NOP"/>
    <property type="match status" value="1"/>
</dbReference>
<sequence length="486" mass="53106">MSDNKPAAKRTGFHPHKKPFQKQGQGQTPAAPKADHTLGLSETEYRAKLEAEHPGLNVRQCAAKLLNAVVAKNTSLDGLTDAHHGHPQYMELDDRDRSLVRAILGTALRNRNTIETALCKLLDRPLPANATALQQLLHVGAAQILYLDVPDHAAVDLAVTSANIDPRNRKYASLVNAVLRRLTRNKERAIELKISNGPDWYIESLTKTYGQKQAEAILAMQAYEPSIDLTVKSNPAEWAAKLGGTLLPNGSVRLGSFEGALTALEGFAEGEWWVQDAAASLPATLLGDIKGKRVADLCAAPGGKTAQLIMAGAKVTAFDINKNRLKRLKSNLDRLQLDAELIATNILDYQTDELFDAILLDAPCSSTGTVRRHPDVLWTKTPDDIVRLAQVQAKLLRHAISLVKPDGIIVFSNCSLNREEGEDMAQAILAEGVLKAEPFKPEELKGMEQLITDQGFLRSTPADLPHDEPKMAGLDGFFAARFRRQS</sequence>
<feature type="binding site" evidence="5">
    <location>
        <position position="319"/>
    </location>
    <ligand>
        <name>S-adenosyl-L-methionine</name>
        <dbReference type="ChEBI" id="CHEBI:59789"/>
    </ligand>
</feature>
<evidence type="ECO:0000313" key="9">
    <source>
        <dbReference type="EMBL" id="RBO92956.1"/>
    </source>
</evidence>
<comment type="caution">
    <text evidence="9">The sequence shown here is derived from an EMBL/GenBank/DDBJ whole genome shotgun (WGS) entry which is preliminary data.</text>
</comment>
<gene>
    <name evidence="9" type="ORF">DFR47_10636</name>
</gene>
<dbReference type="GO" id="GO:0003723">
    <property type="term" value="F:RNA binding"/>
    <property type="evidence" value="ECO:0007669"/>
    <property type="project" value="UniProtKB-UniRule"/>
</dbReference>
<feature type="domain" description="SAM-dependent MTase RsmB/NOP-type" evidence="8">
    <location>
        <begin position="206"/>
        <end position="485"/>
    </location>
</feature>
<feature type="region of interest" description="Disordered" evidence="7">
    <location>
        <begin position="1"/>
        <end position="35"/>
    </location>
</feature>
<dbReference type="SUPFAM" id="SSF48013">
    <property type="entry name" value="NusB-like"/>
    <property type="match status" value="1"/>
</dbReference>
<dbReference type="InterPro" id="IPR023267">
    <property type="entry name" value="RCMT"/>
</dbReference>
<comment type="similarity">
    <text evidence="5">Belongs to the class I-like SAM-binding methyltransferase superfamily. RsmB/NOP family.</text>
</comment>
<evidence type="ECO:0000256" key="2">
    <source>
        <dbReference type="ARBA" id="ARBA00022679"/>
    </source>
</evidence>
<feature type="compositionally biased region" description="Basic residues" evidence="7">
    <location>
        <begin position="7"/>
        <end position="20"/>
    </location>
</feature>
<dbReference type="PANTHER" id="PTHR22807">
    <property type="entry name" value="NOP2 YEAST -RELATED NOL1/NOP2/FMU SUN DOMAIN-CONTAINING"/>
    <property type="match status" value="1"/>
</dbReference>
<evidence type="ECO:0000256" key="1">
    <source>
        <dbReference type="ARBA" id="ARBA00022603"/>
    </source>
</evidence>
<feature type="binding site" evidence="5">
    <location>
        <position position="361"/>
    </location>
    <ligand>
        <name>S-adenosyl-L-methionine</name>
        <dbReference type="ChEBI" id="CHEBI:59789"/>
    </ligand>
</feature>
<keyword evidence="1 5" id="KW-0489">Methyltransferase</keyword>
<evidence type="ECO:0000256" key="4">
    <source>
        <dbReference type="ARBA" id="ARBA00022884"/>
    </source>
</evidence>
<keyword evidence="4 5" id="KW-0694">RNA-binding</keyword>
<comment type="caution">
    <text evidence="5">Lacks conserved residue(s) required for the propagation of feature annotation.</text>
</comment>
<name>A0A366DS83_9HYPH</name>
<dbReference type="InterPro" id="IPR001678">
    <property type="entry name" value="MeTrfase_RsmB-F_NOP2_dom"/>
</dbReference>
<dbReference type="Gene3D" id="3.40.50.150">
    <property type="entry name" value="Vaccinia Virus protein VP39"/>
    <property type="match status" value="1"/>
</dbReference>
<dbReference type="GO" id="GO:0008173">
    <property type="term" value="F:RNA methyltransferase activity"/>
    <property type="evidence" value="ECO:0007669"/>
    <property type="project" value="InterPro"/>
</dbReference>
<evidence type="ECO:0000256" key="6">
    <source>
        <dbReference type="SAM" id="Coils"/>
    </source>
</evidence>
<dbReference type="InterPro" id="IPR006027">
    <property type="entry name" value="NusB_RsmB_TIM44"/>
</dbReference>
<dbReference type="PANTHER" id="PTHR22807:SF61">
    <property type="entry name" value="NOL1_NOP2_SUN FAMILY PROTEIN _ ANTITERMINATION NUSB DOMAIN-CONTAINING PROTEIN"/>
    <property type="match status" value="1"/>
</dbReference>
<evidence type="ECO:0000313" key="10">
    <source>
        <dbReference type="Proteomes" id="UP000252893"/>
    </source>
</evidence>
<feature type="binding site" evidence="5">
    <location>
        <begin position="298"/>
        <end position="304"/>
    </location>
    <ligand>
        <name>S-adenosyl-L-methionine</name>
        <dbReference type="ChEBI" id="CHEBI:59789"/>
    </ligand>
</feature>
<organism evidence="9 10">
    <name type="scientific">Pseudochrobactrum asaccharolyticum</name>
    <dbReference type="NCBI Taxonomy" id="354351"/>
    <lineage>
        <taxon>Bacteria</taxon>
        <taxon>Pseudomonadati</taxon>
        <taxon>Pseudomonadota</taxon>
        <taxon>Alphaproteobacteria</taxon>
        <taxon>Hyphomicrobiales</taxon>
        <taxon>Brucellaceae</taxon>
        <taxon>Pseudochrobactrum</taxon>
    </lineage>
</organism>
<dbReference type="Proteomes" id="UP000252893">
    <property type="component" value="Unassembled WGS sequence"/>
</dbReference>
<keyword evidence="2 5" id="KW-0808">Transferase</keyword>
<feature type="active site" description="Nucleophile" evidence="5">
    <location>
        <position position="414"/>
    </location>
</feature>
<dbReference type="CDD" id="cd02440">
    <property type="entry name" value="AdoMet_MTases"/>
    <property type="match status" value="1"/>
</dbReference>
<keyword evidence="10" id="KW-1185">Reference proteome</keyword>
<keyword evidence="3 5" id="KW-0949">S-adenosyl-L-methionine</keyword>
<dbReference type="EMBL" id="QNRH01000006">
    <property type="protein sequence ID" value="RBO92956.1"/>
    <property type="molecule type" value="Genomic_DNA"/>
</dbReference>
<dbReference type="Gene3D" id="1.10.940.10">
    <property type="entry name" value="NusB-like"/>
    <property type="match status" value="1"/>
</dbReference>
<dbReference type="SUPFAM" id="SSF53335">
    <property type="entry name" value="S-adenosyl-L-methionine-dependent methyltransferases"/>
    <property type="match status" value="1"/>
</dbReference>
<evidence type="ECO:0000259" key="8">
    <source>
        <dbReference type="PROSITE" id="PS51686"/>
    </source>
</evidence>
<dbReference type="GO" id="GO:0001510">
    <property type="term" value="P:RNA methylation"/>
    <property type="evidence" value="ECO:0007669"/>
    <property type="project" value="InterPro"/>
</dbReference>
<reference evidence="9 10" key="1">
    <citation type="submission" date="2018-06" db="EMBL/GenBank/DDBJ databases">
        <title>Genomic Encyclopedia of Type Strains, Phase IV (KMG-IV): sequencing the most valuable type-strain genomes for metagenomic binning, comparative biology and taxonomic classification.</title>
        <authorList>
            <person name="Goeker M."/>
        </authorList>
    </citation>
    <scope>NUCLEOTIDE SEQUENCE [LARGE SCALE GENOMIC DNA]</scope>
    <source>
        <strain evidence="9 10">DSM 25619</strain>
    </source>
</reference>
<dbReference type="Pfam" id="PF01029">
    <property type="entry name" value="NusB"/>
    <property type="match status" value="1"/>
</dbReference>
<dbReference type="GO" id="GO:0006355">
    <property type="term" value="P:regulation of DNA-templated transcription"/>
    <property type="evidence" value="ECO:0007669"/>
    <property type="project" value="InterPro"/>
</dbReference>
<accession>A0A366DS83</accession>
<protein>
    <submittedName>
        <fullName evidence="9">16S rRNA (Cytosine967-C5)-methyltransferase</fullName>
    </submittedName>
</protein>
<dbReference type="RefSeq" id="WP_374788404.1">
    <property type="nucleotide sequence ID" value="NZ_JBHEEG010000007.1"/>
</dbReference>
<dbReference type="AlphaFoldDB" id="A0A366DS83"/>
<proteinExistence type="inferred from homology"/>
<evidence type="ECO:0000256" key="7">
    <source>
        <dbReference type="SAM" id="MobiDB-lite"/>
    </source>
</evidence>
<evidence type="ECO:0000256" key="3">
    <source>
        <dbReference type="ARBA" id="ARBA00022691"/>
    </source>
</evidence>
<feature type="coiled-coil region" evidence="6">
    <location>
        <begin position="318"/>
        <end position="345"/>
    </location>
</feature>